<dbReference type="KEGG" id="mpro:BJP34_20100"/>
<evidence type="ECO:0000313" key="2">
    <source>
        <dbReference type="EMBL" id="AOX01439.1"/>
    </source>
</evidence>
<keyword evidence="1" id="KW-0812">Transmembrane</keyword>
<sequence length="122" mass="13086">MQNQSINSVPSGNQNYEASTSALVNYPTDNHNEKQPIVRGGYVFALIVAMILGFQSLEASYERVNGEENISFATKSAPSSLVMGGLTLIGLGLGIEIDKSTIFSKGKGIIQLLVNSSMDEEE</sequence>
<name>A0A1D8TUW4_9CYAN</name>
<reference evidence="3" key="1">
    <citation type="submission" date="2016-10" db="EMBL/GenBank/DDBJ databases">
        <title>Comparative genomics uncovers the prolific and rare metabolic potential of the cyanobacterial genus Moorea.</title>
        <authorList>
            <person name="Leao T."/>
            <person name="Castelao G."/>
            <person name="Korobeynikov A."/>
            <person name="Monroe E.A."/>
            <person name="Podell S."/>
            <person name="Glukhov E."/>
            <person name="Allen E."/>
            <person name="Gerwick W.H."/>
            <person name="Gerwick L."/>
        </authorList>
    </citation>
    <scope>NUCLEOTIDE SEQUENCE [LARGE SCALE GENOMIC DNA]</scope>
    <source>
        <strain evidence="3">PAL-8-15-08-1</strain>
    </source>
</reference>
<protein>
    <recommendedName>
        <fullName evidence="4">DUF1385 domain-containing protein</fullName>
    </recommendedName>
</protein>
<keyword evidence="1" id="KW-1133">Transmembrane helix</keyword>
<accession>A0A1D8TUW4</accession>
<gene>
    <name evidence="2" type="ORF">BJP34_20100</name>
</gene>
<dbReference type="AlphaFoldDB" id="A0A1D8TUW4"/>
<evidence type="ECO:0008006" key="4">
    <source>
        <dbReference type="Google" id="ProtNLM"/>
    </source>
</evidence>
<feature type="transmembrane region" description="Helical" evidence="1">
    <location>
        <begin position="77"/>
        <end position="97"/>
    </location>
</feature>
<dbReference type="Proteomes" id="UP000177870">
    <property type="component" value="Chromosome"/>
</dbReference>
<keyword evidence="1" id="KW-0472">Membrane</keyword>
<proteinExistence type="predicted"/>
<evidence type="ECO:0000256" key="1">
    <source>
        <dbReference type="SAM" id="Phobius"/>
    </source>
</evidence>
<dbReference type="RefSeq" id="WP_070393879.1">
    <property type="nucleotide sequence ID" value="NZ_CP017599.1"/>
</dbReference>
<feature type="transmembrane region" description="Helical" evidence="1">
    <location>
        <begin position="40"/>
        <end position="57"/>
    </location>
</feature>
<evidence type="ECO:0000313" key="3">
    <source>
        <dbReference type="Proteomes" id="UP000177870"/>
    </source>
</evidence>
<dbReference type="EMBL" id="CP017599">
    <property type="protein sequence ID" value="AOX01439.1"/>
    <property type="molecule type" value="Genomic_DNA"/>
</dbReference>
<organism evidence="2 3">
    <name type="scientific">Moorena producens PAL-8-15-08-1</name>
    <dbReference type="NCBI Taxonomy" id="1458985"/>
    <lineage>
        <taxon>Bacteria</taxon>
        <taxon>Bacillati</taxon>
        <taxon>Cyanobacteriota</taxon>
        <taxon>Cyanophyceae</taxon>
        <taxon>Coleofasciculales</taxon>
        <taxon>Coleofasciculaceae</taxon>
        <taxon>Moorena</taxon>
    </lineage>
</organism>